<dbReference type="AlphaFoldDB" id="A0A9J5WXH6"/>
<keyword evidence="3" id="KW-1185">Reference proteome</keyword>
<feature type="compositionally biased region" description="Low complexity" evidence="1">
    <location>
        <begin position="202"/>
        <end position="213"/>
    </location>
</feature>
<dbReference type="Proteomes" id="UP000824120">
    <property type="component" value="Chromosome 10"/>
</dbReference>
<dbReference type="EMBL" id="JACXVP010000010">
    <property type="protein sequence ID" value="KAG5579772.1"/>
    <property type="molecule type" value="Genomic_DNA"/>
</dbReference>
<feature type="compositionally biased region" description="Basic residues" evidence="1">
    <location>
        <begin position="190"/>
        <end position="201"/>
    </location>
</feature>
<evidence type="ECO:0000313" key="3">
    <source>
        <dbReference type="Proteomes" id="UP000824120"/>
    </source>
</evidence>
<comment type="caution">
    <text evidence="2">The sequence shown here is derived from an EMBL/GenBank/DDBJ whole genome shotgun (WGS) entry which is preliminary data.</text>
</comment>
<organism evidence="2 3">
    <name type="scientific">Solanum commersonii</name>
    <name type="common">Commerson's wild potato</name>
    <name type="synonym">Commerson's nightshade</name>
    <dbReference type="NCBI Taxonomy" id="4109"/>
    <lineage>
        <taxon>Eukaryota</taxon>
        <taxon>Viridiplantae</taxon>
        <taxon>Streptophyta</taxon>
        <taxon>Embryophyta</taxon>
        <taxon>Tracheophyta</taxon>
        <taxon>Spermatophyta</taxon>
        <taxon>Magnoliopsida</taxon>
        <taxon>eudicotyledons</taxon>
        <taxon>Gunneridae</taxon>
        <taxon>Pentapetalae</taxon>
        <taxon>asterids</taxon>
        <taxon>lamiids</taxon>
        <taxon>Solanales</taxon>
        <taxon>Solanaceae</taxon>
        <taxon>Solanoideae</taxon>
        <taxon>Solaneae</taxon>
        <taxon>Solanum</taxon>
    </lineage>
</organism>
<gene>
    <name evidence="2" type="ORF">H5410_050399</name>
</gene>
<feature type="region of interest" description="Disordered" evidence="1">
    <location>
        <begin position="14"/>
        <end position="35"/>
    </location>
</feature>
<name>A0A9J5WXH6_SOLCO</name>
<evidence type="ECO:0000256" key="1">
    <source>
        <dbReference type="SAM" id="MobiDB-lite"/>
    </source>
</evidence>
<accession>A0A9J5WXH6</accession>
<sequence>MFILSGKDSLNSEAQSVVKPATEAPTEDLDVVSQPDPISSTMYERIFYGDLPEGKGTESNILVAAEELVVQSLALLKRDMQSPFLEGECRSLEQAPQRVQPVFDQTPEIVGVTSEVDDEEVSLSWLEKVLEEHMLQLYLPLILQELILHLRLEVLTNLLNLTRKGREKERGRLLNPKGGERQKAQDSTKLSKKPPTKRVRITTKAASKSKSIKGPGLTAQRPDEEKVLTREEHIAELKRDKVLNGRVFDYEILIKSGMCTCYDFVSLQSWEHLFECPVSYLHEPEVREFYYKMELLDDGVI</sequence>
<feature type="compositionally biased region" description="Basic and acidic residues" evidence="1">
    <location>
        <begin position="166"/>
        <end position="186"/>
    </location>
</feature>
<proteinExistence type="predicted"/>
<reference evidence="2 3" key="1">
    <citation type="submission" date="2020-09" db="EMBL/GenBank/DDBJ databases">
        <title>De no assembly of potato wild relative species, Solanum commersonii.</title>
        <authorList>
            <person name="Cho K."/>
        </authorList>
    </citation>
    <scope>NUCLEOTIDE SEQUENCE [LARGE SCALE GENOMIC DNA]</scope>
    <source>
        <strain evidence="2">LZ3.2</strain>
        <tissue evidence="2">Leaf</tissue>
    </source>
</reference>
<evidence type="ECO:0000313" key="2">
    <source>
        <dbReference type="EMBL" id="KAG5579772.1"/>
    </source>
</evidence>
<protein>
    <submittedName>
        <fullName evidence="2">Uncharacterized protein</fullName>
    </submittedName>
</protein>
<feature type="region of interest" description="Disordered" evidence="1">
    <location>
        <begin position="166"/>
        <end position="219"/>
    </location>
</feature>